<dbReference type="AlphaFoldDB" id="A0A4U0GUM5"/>
<comment type="caution">
    <text evidence="1">The sequence shown here is derived from an EMBL/GenBank/DDBJ whole genome shotgun (WGS) entry which is preliminary data.</text>
</comment>
<dbReference type="Proteomes" id="UP000309872">
    <property type="component" value="Unassembled WGS sequence"/>
</dbReference>
<name>A0A4U0GUM5_9SPHI</name>
<accession>A0A4U0GUM5</accession>
<protein>
    <submittedName>
        <fullName evidence="1">Uncharacterized protein</fullName>
    </submittedName>
</protein>
<dbReference type="EMBL" id="SUKA01000007">
    <property type="protein sequence ID" value="TJY62790.1"/>
    <property type="molecule type" value="Genomic_DNA"/>
</dbReference>
<dbReference type="OrthoDB" id="1363137at2"/>
<evidence type="ECO:0000313" key="1">
    <source>
        <dbReference type="EMBL" id="TJY62790.1"/>
    </source>
</evidence>
<keyword evidence="2" id="KW-1185">Reference proteome</keyword>
<organism evidence="1 2">
    <name type="scientific">Sphingobacterium alkalisoli</name>
    <dbReference type="NCBI Taxonomy" id="1874115"/>
    <lineage>
        <taxon>Bacteria</taxon>
        <taxon>Pseudomonadati</taxon>
        <taxon>Bacteroidota</taxon>
        <taxon>Sphingobacteriia</taxon>
        <taxon>Sphingobacteriales</taxon>
        <taxon>Sphingobacteriaceae</taxon>
        <taxon>Sphingobacterium</taxon>
    </lineage>
</organism>
<sequence length="91" mass="10429">MLNTMMMRGQDRELIPFSLTFVTADLKKDTGGKKITYDEAVFVGGPSKRDKARNPNHFANMTRNIRHKNSDRITTIHPHLVIKFNGMLLTQ</sequence>
<reference evidence="1 2" key="1">
    <citation type="submission" date="2019-04" db="EMBL/GenBank/DDBJ databases">
        <title>Sphingobacterium olei sp. nov., isolated from oil-contaminated soil.</title>
        <authorList>
            <person name="Liu B."/>
        </authorList>
    </citation>
    <scope>NUCLEOTIDE SEQUENCE [LARGE SCALE GENOMIC DNA]</scope>
    <source>
        <strain evidence="1 2">Y3L14</strain>
    </source>
</reference>
<evidence type="ECO:0000313" key="2">
    <source>
        <dbReference type="Proteomes" id="UP000309872"/>
    </source>
</evidence>
<gene>
    <name evidence="1" type="ORF">FAZ19_19700</name>
</gene>
<proteinExistence type="predicted"/>